<protein>
    <submittedName>
        <fullName evidence="2">MOSC N-terminal beta barrel domain-containing protein</fullName>
    </submittedName>
</protein>
<gene>
    <name evidence="2" type="ORF">GCM10023337_00430</name>
</gene>
<evidence type="ECO:0000259" key="1">
    <source>
        <dbReference type="Pfam" id="PF03476"/>
    </source>
</evidence>
<evidence type="ECO:0000313" key="3">
    <source>
        <dbReference type="Proteomes" id="UP001500227"/>
    </source>
</evidence>
<evidence type="ECO:0000313" key="2">
    <source>
        <dbReference type="EMBL" id="GAA5083608.1"/>
    </source>
</evidence>
<proteinExistence type="predicted"/>
<dbReference type="Proteomes" id="UP001500227">
    <property type="component" value="Unassembled WGS sequence"/>
</dbReference>
<accession>A0ABP9LQP8</accession>
<dbReference type="EMBL" id="BAABKD010000001">
    <property type="protein sequence ID" value="GAA5083608.1"/>
    <property type="molecule type" value="Genomic_DNA"/>
</dbReference>
<sequence>MTTLALVTPIQFAPALTMPSHYHHQWFLVDTQGHVLSEQDCARLAQLQLSTRFGQLQVRAPGMLCLELMLDVIEDDDEVRRIATDVHGQTRAAIDEGELAAVWFEHVLGRPCRLYKKDPGQQHA</sequence>
<dbReference type="InterPro" id="IPR005303">
    <property type="entry name" value="MOCOS_middle"/>
</dbReference>
<dbReference type="SUPFAM" id="SSF141673">
    <property type="entry name" value="MOSC N-terminal domain-like"/>
    <property type="match status" value="1"/>
</dbReference>
<dbReference type="RefSeq" id="WP_300646774.1">
    <property type="nucleotide sequence ID" value="NZ_BAABKD010000001.1"/>
</dbReference>
<comment type="caution">
    <text evidence="2">The sequence shown here is derived from an EMBL/GenBank/DDBJ whole genome shotgun (WGS) entry which is preliminary data.</text>
</comment>
<keyword evidence="3" id="KW-1185">Reference proteome</keyword>
<organism evidence="2 3">
    <name type="scientific">Paenalcaligenes hermetiae</name>
    <dbReference type="NCBI Taxonomy" id="1157987"/>
    <lineage>
        <taxon>Bacteria</taxon>
        <taxon>Pseudomonadati</taxon>
        <taxon>Pseudomonadota</taxon>
        <taxon>Betaproteobacteria</taxon>
        <taxon>Burkholderiales</taxon>
        <taxon>Alcaligenaceae</taxon>
        <taxon>Paenalcaligenes</taxon>
    </lineage>
</organism>
<name>A0ABP9LQP8_9BURK</name>
<dbReference type="Pfam" id="PF03476">
    <property type="entry name" value="MOSC_N"/>
    <property type="match status" value="1"/>
</dbReference>
<reference evidence="3" key="1">
    <citation type="journal article" date="2019" name="Int. J. Syst. Evol. Microbiol.">
        <title>The Global Catalogue of Microorganisms (GCM) 10K type strain sequencing project: providing services to taxonomists for standard genome sequencing and annotation.</title>
        <authorList>
            <consortium name="The Broad Institute Genomics Platform"/>
            <consortium name="The Broad Institute Genome Sequencing Center for Infectious Disease"/>
            <person name="Wu L."/>
            <person name="Ma J."/>
        </authorList>
    </citation>
    <scope>NUCLEOTIDE SEQUENCE [LARGE SCALE GENOMIC DNA]</scope>
    <source>
        <strain evidence="3">JCM 18423</strain>
    </source>
</reference>
<feature type="domain" description="Molybdenum cofactor sulfurase middle" evidence="1">
    <location>
        <begin position="25"/>
        <end position="111"/>
    </location>
</feature>